<proteinExistence type="predicted"/>
<dbReference type="OrthoDB" id="1100724at2"/>
<comment type="caution">
    <text evidence="2">The sequence shown here is derived from an EMBL/GenBank/DDBJ whole genome shotgun (WGS) entry which is preliminary data.</text>
</comment>
<evidence type="ECO:0000259" key="1">
    <source>
        <dbReference type="Pfam" id="PF13224"/>
    </source>
</evidence>
<evidence type="ECO:0000313" key="2">
    <source>
        <dbReference type="EMBL" id="PYE56492.1"/>
    </source>
</evidence>
<dbReference type="InterPro" id="IPR025111">
    <property type="entry name" value="DUF4032"/>
</dbReference>
<accession>A0A318SNL1</accession>
<dbReference type="Proteomes" id="UP000248326">
    <property type="component" value="Unassembled WGS sequence"/>
</dbReference>
<name>A0A318SNL1_9DEIO</name>
<sequence length="296" mass="34829">MDSKEQAKHELDRAKFLGAVEGVLHLLRGEPNELVPFDWMKHLAPHGEHYRGLQTIPVDDVIGSVDRYKDFTRHFLPREEHLDERWTGVRGAQLAGKELPPISVYKVGELYFVKDGNHRVSVARRQGQKYIDADIIELDVRVAPDKNDTLRDLIIKGELARFLDVTRLPELVPNFQPILFTTPGRYDILLDHIRTRQYFLGLKFGHEVSWEEAVESWHRRLYARVVEEIREHDVMRRFPDRTEADLYLWIMDHRYYLKQRLGYDVGSEQATVDFSKHFAPPLWKRVTRRLGLARSI</sequence>
<feature type="domain" description="DUF4032" evidence="1">
    <location>
        <begin position="205"/>
        <end position="276"/>
    </location>
</feature>
<protein>
    <submittedName>
        <fullName evidence="2">Uncharacterized protein DUF4032</fullName>
    </submittedName>
</protein>
<dbReference type="EMBL" id="QJSX01000001">
    <property type="protein sequence ID" value="PYE56492.1"/>
    <property type="molecule type" value="Genomic_DNA"/>
</dbReference>
<dbReference type="AlphaFoldDB" id="A0A318SNL1"/>
<gene>
    <name evidence="2" type="ORF">DES52_101296</name>
</gene>
<organism evidence="2 3">
    <name type="scientific">Deinococcus yavapaiensis KR-236</name>
    <dbReference type="NCBI Taxonomy" id="694435"/>
    <lineage>
        <taxon>Bacteria</taxon>
        <taxon>Thermotogati</taxon>
        <taxon>Deinococcota</taxon>
        <taxon>Deinococci</taxon>
        <taxon>Deinococcales</taxon>
        <taxon>Deinococcaceae</taxon>
        <taxon>Deinococcus</taxon>
    </lineage>
</organism>
<keyword evidence="3" id="KW-1185">Reference proteome</keyword>
<reference evidence="2 3" key="1">
    <citation type="submission" date="2018-06" db="EMBL/GenBank/DDBJ databases">
        <title>Genomic Encyclopedia of Type Strains, Phase IV (KMG-IV): sequencing the most valuable type-strain genomes for metagenomic binning, comparative biology and taxonomic classification.</title>
        <authorList>
            <person name="Goeker M."/>
        </authorList>
    </citation>
    <scope>NUCLEOTIDE SEQUENCE [LARGE SCALE GENOMIC DNA]</scope>
    <source>
        <strain evidence="2 3">DSM 18048</strain>
    </source>
</reference>
<dbReference type="Pfam" id="PF13224">
    <property type="entry name" value="DUF4032"/>
    <property type="match status" value="1"/>
</dbReference>
<dbReference type="InterPro" id="IPR036086">
    <property type="entry name" value="ParB/Sulfiredoxin_sf"/>
</dbReference>
<dbReference type="RefSeq" id="WP_110884976.1">
    <property type="nucleotide sequence ID" value="NZ_QJSX01000001.1"/>
</dbReference>
<evidence type="ECO:0000313" key="3">
    <source>
        <dbReference type="Proteomes" id="UP000248326"/>
    </source>
</evidence>
<dbReference type="SUPFAM" id="SSF110849">
    <property type="entry name" value="ParB/Sulfiredoxin"/>
    <property type="match status" value="1"/>
</dbReference>